<dbReference type="InterPro" id="IPR029062">
    <property type="entry name" value="Class_I_gatase-like"/>
</dbReference>
<dbReference type="InterPro" id="IPR018060">
    <property type="entry name" value="HTH_AraC"/>
</dbReference>
<dbReference type="PANTHER" id="PTHR43130:SF3">
    <property type="entry name" value="HTH-TYPE TRANSCRIPTIONAL REGULATOR RV1931C"/>
    <property type="match status" value="1"/>
</dbReference>
<comment type="caution">
    <text evidence="4">The sequence shown here is derived from an EMBL/GenBank/DDBJ whole genome shotgun (WGS) entry which is preliminary data.</text>
</comment>
<proteinExistence type="predicted"/>
<dbReference type="PANTHER" id="PTHR43130">
    <property type="entry name" value="ARAC-FAMILY TRANSCRIPTIONAL REGULATOR"/>
    <property type="match status" value="1"/>
</dbReference>
<evidence type="ECO:0000256" key="1">
    <source>
        <dbReference type="ARBA" id="ARBA00023015"/>
    </source>
</evidence>
<reference evidence="4 5" key="1">
    <citation type="journal article" date="2019" name="Int. J. Syst. Evol. Microbiol.">
        <title>The Global Catalogue of Microorganisms (GCM) 10K type strain sequencing project: providing services to taxonomists for standard genome sequencing and annotation.</title>
        <authorList>
            <consortium name="The Broad Institute Genomics Platform"/>
            <consortium name="The Broad Institute Genome Sequencing Center for Infectious Disease"/>
            <person name="Wu L."/>
            <person name="Ma J."/>
        </authorList>
    </citation>
    <scope>NUCLEOTIDE SEQUENCE [LARGE SCALE GENOMIC DNA]</scope>
    <source>
        <strain evidence="4 5">JCM 14303</strain>
    </source>
</reference>
<dbReference type="Proteomes" id="UP001500363">
    <property type="component" value="Unassembled WGS sequence"/>
</dbReference>
<dbReference type="SUPFAM" id="SSF46689">
    <property type="entry name" value="Homeodomain-like"/>
    <property type="match status" value="2"/>
</dbReference>
<feature type="domain" description="HTH araC/xylS-type" evidence="3">
    <location>
        <begin position="206"/>
        <end position="303"/>
    </location>
</feature>
<evidence type="ECO:0000313" key="5">
    <source>
        <dbReference type="Proteomes" id="UP001500363"/>
    </source>
</evidence>
<dbReference type="Pfam" id="PF01965">
    <property type="entry name" value="DJ-1_PfpI"/>
    <property type="match status" value="1"/>
</dbReference>
<keyword evidence="5" id="KW-1185">Reference proteome</keyword>
<accession>A0ABN2ANP0</accession>
<organism evidence="4 5">
    <name type="scientific">Kribbella lupini</name>
    <dbReference type="NCBI Taxonomy" id="291602"/>
    <lineage>
        <taxon>Bacteria</taxon>
        <taxon>Bacillati</taxon>
        <taxon>Actinomycetota</taxon>
        <taxon>Actinomycetes</taxon>
        <taxon>Propionibacteriales</taxon>
        <taxon>Kribbellaceae</taxon>
        <taxon>Kribbella</taxon>
    </lineage>
</organism>
<dbReference type="InterPro" id="IPR009057">
    <property type="entry name" value="Homeodomain-like_sf"/>
</dbReference>
<keyword evidence="2" id="KW-0804">Transcription</keyword>
<dbReference type="InterPro" id="IPR052158">
    <property type="entry name" value="INH-QAR"/>
</dbReference>
<evidence type="ECO:0000256" key="2">
    <source>
        <dbReference type="ARBA" id="ARBA00023163"/>
    </source>
</evidence>
<keyword evidence="1" id="KW-0805">Transcription regulation</keyword>
<evidence type="ECO:0000259" key="3">
    <source>
        <dbReference type="PROSITE" id="PS01124"/>
    </source>
</evidence>
<gene>
    <name evidence="4" type="ORF">GCM10009741_23240</name>
</gene>
<dbReference type="EMBL" id="BAAANC010000001">
    <property type="protein sequence ID" value="GAA1521514.1"/>
    <property type="molecule type" value="Genomic_DNA"/>
</dbReference>
<name>A0ABN2ANP0_9ACTN</name>
<evidence type="ECO:0000313" key="4">
    <source>
        <dbReference type="EMBL" id="GAA1521514.1"/>
    </source>
</evidence>
<dbReference type="Pfam" id="PF12833">
    <property type="entry name" value="HTH_18"/>
    <property type="match status" value="1"/>
</dbReference>
<dbReference type="Gene3D" id="3.40.50.880">
    <property type="match status" value="1"/>
</dbReference>
<dbReference type="InterPro" id="IPR002818">
    <property type="entry name" value="DJ-1/PfpI"/>
</dbReference>
<dbReference type="SUPFAM" id="SSF52317">
    <property type="entry name" value="Class I glutamine amidotransferase-like"/>
    <property type="match status" value="1"/>
</dbReference>
<dbReference type="Gene3D" id="1.10.10.60">
    <property type="entry name" value="Homeodomain-like"/>
    <property type="match status" value="1"/>
</dbReference>
<dbReference type="CDD" id="cd03137">
    <property type="entry name" value="GATase1_AraC_1"/>
    <property type="match status" value="1"/>
</dbReference>
<dbReference type="SMART" id="SM00342">
    <property type="entry name" value="HTH_ARAC"/>
    <property type="match status" value="1"/>
</dbReference>
<protein>
    <submittedName>
        <fullName evidence="4">GlxA family transcriptional regulator</fullName>
    </submittedName>
</protein>
<dbReference type="PROSITE" id="PS01124">
    <property type="entry name" value="HTH_ARAC_FAMILY_2"/>
    <property type="match status" value="1"/>
</dbReference>
<sequence length="318" mass="34322">MFEGAKMLDVAGPSEVFAEACLSGADYRISMLSADGNDVRTSIGMRIPVDASAFSEQRYDTVLVAGGEVFPSTPVRDELRDAAVHLADRSGRIASICTGAFILGAAGLLDGKRATTHWKHTEELARRHPTTAVQPDAIFVKDHTTYSSAGVTAGIDLALALLEEDHGQDMTRVVAQSLVVYMQRAGGQSQFSTTLQGPGPRTPILRRVVDQLKADPTRPYSVTSLAELARVSPRHLTRLFHEELNTTPAKYLELIRFDLAKAHLNAGHSVTLAAELSGFGTSEALRRVFISQLGISPLKYQHRFRSAGSTRPSGATVP</sequence>